<dbReference type="EMBL" id="VSFC01000052">
    <property type="protein sequence ID" value="TYA52955.1"/>
    <property type="molecule type" value="Genomic_DNA"/>
</dbReference>
<dbReference type="OrthoDB" id="1114455at2"/>
<proteinExistence type="predicted"/>
<name>A0A5D0G2B1_9FLAO</name>
<reference evidence="2 3" key="1">
    <citation type="submission" date="2019-08" db="EMBL/GenBank/DDBJ databases">
        <title>Formosa sediminis sp. nov., isolated from marine sediment.</title>
        <authorList>
            <person name="Cao W.R."/>
        </authorList>
    </citation>
    <scope>NUCLEOTIDE SEQUENCE [LARGE SCALE GENOMIC DNA]</scope>
    <source>
        <strain evidence="2 3">1494</strain>
    </source>
</reference>
<dbReference type="RefSeq" id="WP_148455827.1">
    <property type="nucleotide sequence ID" value="NZ_VSFC01000052.1"/>
</dbReference>
<gene>
    <name evidence="2" type="ORF">FVF61_09825</name>
</gene>
<dbReference type="NCBIfam" id="TIGR03519">
    <property type="entry name" value="T9SS_PorP_fam"/>
    <property type="match status" value="1"/>
</dbReference>
<keyword evidence="1" id="KW-0732">Signal</keyword>
<accession>A0A5D0G2B1</accession>
<comment type="caution">
    <text evidence="2">The sequence shown here is derived from an EMBL/GenBank/DDBJ whole genome shotgun (WGS) entry which is preliminary data.</text>
</comment>
<evidence type="ECO:0000313" key="2">
    <source>
        <dbReference type="EMBL" id="TYA52955.1"/>
    </source>
</evidence>
<dbReference type="Proteomes" id="UP000324550">
    <property type="component" value="Unassembled WGS sequence"/>
</dbReference>
<evidence type="ECO:0000256" key="1">
    <source>
        <dbReference type="SAM" id="SignalP"/>
    </source>
</evidence>
<organism evidence="2 3">
    <name type="scientific">Formosa maritima</name>
    <dbReference type="NCBI Taxonomy" id="2592046"/>
    <lineage>
        <taxon>Bacteria</taxon>
        <taxon>Pseudomonadati</taxon>
        <taxon>Bacteroidota</taxon>
        <taxon>Flavobacteriia</taxon>
        <taxon>Flavobacteriales</taxon>
        <taxon>Flavobacteriaceae</taxon>
        <taxon>Formosa</taxon>
    </lineage>
</organism>
<protein>
    <submittedName>
        <fullName evidence="2">Type IX secretion system membrane protein PorP/SprF</fullName>
    </submittedName>
</protein>
<sequence>MKKLYIILVFLFALQMQAQQDPQYTQYMYNMNVVNPAYAGSYDGVAIGLLYRSQWVGLDGSPNTGTFNVSAPVGKRVGIGLSFITDEIGPVNENNIYADFSYTLPLGGENKLAFGLKAGATFHDIGLIGLDVIDPNDPFLQSDVNEVTPNIGFGVYLYQTNKYYVSVSMPNMLNSVHLDANGYKIGSETQHLFAAAGYVFSLSDNFKLKPNTMFKMAFDAPLSFDINANVFMYNIVEVGVGYRLEDSFSAMVNFLITPNLRVGYAYDSVVSDLDVATSASHEIFINFDIPLMKKVSRSPRYF</sequence>
<dbReference type="AlphaFoldDB" id="A0A5D0G2B1"/>
<keyword evidence="3" id="KW-1185">Reference proteome</keyword>
<feature type="chain" id="PRO_5023062252" evidence="1">
    <location>
        <begin position="19"/>
        <end position="302"/>
    </location>
</feature>
<dbReference type="InterPro" id="IPR019861">
    <property type="entry name" value="PorP/SprF_Bacteroidetes"/>
</dbReference>
<feature type="signal peptide" evidence="1">
    <location>
        <begin position="1"/>
        <end position="18"/>
    </location>
</feature>
<dbReference type="Pfam" id="PF11751">
    <property type="entry name" value="PorP_SprF"/>
    <property type="match status" value="1"/>
</dbReference>
<evidence type="ECO:0000313" key="3">
    <source>
        <dbReference type="Proteomes" id="UP000324550"/>
    </source>
</evidence>